<dbReference type="Gene3D" id="1.10.10.10">
    <property type="entry name" value="Winged helix-like DNA-binding domain superfamily/Winged helix DNA-binding domain"/>
    <property type="match status" value="1"/>
</dbReference>
<dbReference type="EMBL" id="LRDH01000103">
    <property type="protein sequence ID" value="PPV14997.1"/>
    <property type="molecule type" value="Genomic_DNA"/>
</dbReference>
<evidence type="ECO:0000259" key="1">
    <source>
        <dbReference type="Pfam" id="PF01037"/>
    </source>
</evidence>
<name>A0A0A6PZ38_CLOBU</name>
<dbReference type="RefSeq" id="WP_002581148.1">
    <property type="nucleotide sequence ID" value="NZ_AP019716.1"/>
</dbReference>
<feature type="domain" description="Transcription regulator AsnC/Lrp ligand binding" evidence="1">
    <location>
        <begin position="64"/>
        <end position="137"/>
    </location>
</feature>
<dbReference type="Proteomes" id="UP000238081">
    <property type="component" value="Unassembled WGS sequence"/>
</dbReference>
<reference evidence="2 7" key="3">
    <citation type="submission" date="2019-07" db="EMBL/GenBank/DDBJ databases">
        <title>Whole genome shotgun sequence of Clostridium butyricum NBRC 3858.</title>
        <authorList>
            <person name="Hosoyama A."/>
            <person name="Uohara A."/>
            <person name="Ohji S."/>
            <person name="Ichikawa N."/>
        </authorList>
    </citation>
    <scope>NUCLEOTIDE SEQUENCE [LARGE SCALE GENOMIC DNA]</scope>
    <source>
        <strain evidence="2 7">NBRC 3858</strain>
    </source>
</reference>
<dbReference type="InterPro" id="IPR019888">
    <property type="entry name" value="Tscrpt_reg_AsnC-like"/>
</dbReference>
<protein>
    <submittedName>
        <fullName evidence="3 4">AsnC family transcriptional regulator</fullName>
    </submittedName>
</protein>
<evidence type="ECO:0000313" key="9">
    <source>
        <dbReference type="Proteomes" id="UP000515243"/>
    </source>
</evidence>
<proteinExistence type="predicted"/>
<dbReference type="AlphaFoldDB" id="A0A0A6PZ38"/>
<evidence type="ECO:0000313" key="3">
    <source>
        <dbReference type="EMBL" id="NAS17330.1"/>
    </source>
</evidence>
<evidence type="ECO:0000313" key="2">
    <source>
        <dbReference type="EMBL" id="GEQ19805.1"/>
    </source>
</evidence>
<evidence type="ECO:0000313" key="4">
    <source>
        <dbReference type="EMBL" id="PPV14997.1"/>
    </source>
</evidence>
<dbReference type="InterPro" id="IPR011008">
    <property type="entry name" value="Dimeric_a/b-barrel"/>
</dbReference>
<dbReference type="InterPro" id="IPR036388">
    <property type="entry name" value="WH-like_DNA-bd_sf"/>
</dbReference>
<dbReference type="InterPro" id="IPR019887">
    <property type="entry name" value="Tscrpt_reg_AsnC/Lrp_C"/>
</dbReference>
<reference evidence="4 6" key="1">
    <citation type="submission" date="2016-01" db="EMBL/GenBank/DDBJ databases">
        <title>Characterization of the Clostridium difficile lineages that are prevalent in Hong Kong and China.</title>
        <authorList>
            <person name="Kwok J.S.-L."/>
            <person name="Lam W.-Y."/>
            <person name="Ip M."/>
            <person name="Chan T.-F."/>
            <person name="Hawkey P.M."/>
            <person name="Tsui S.K.-W."/>
        </authorList>
    </citation>
    <scope>NUCLEOTIDE SEQUENCE [LARGE SCALE GENOMIC DNA]</scope>
    <source>
        <strain evidence="4 6">300064</strain>
    </source>
</reference>
<evidence type="ECO:0000313" key="8">
    <source>
        <dbReference type="Proteomes" id="UP000474042"/>
    </source>
</evidence>
<dbReference type="KEGG" id="cbut:ATN24_05670"/>
<sequence>MEEILEILEKNSRYSDEQIAVMTGKTVEEVRDAIRDYEEKSIIAGYTTLINWENTGSETVTALIEVKITPQRGEGFDKVAERIYKFPQVKACYLMSGGFDLTVIVEGKTMKEVALFVSEKLAVQEYVLSTGTHFVLKKYKDHGTIFKEKRVEDREAIFI</sequence>
<dbReference type="Proteomes" id="UP000474042">
    <property type="component" value="Unassembled WGS sequence"/>
</dbReference>
<dbReference type="Gene3D" id="3.30.70.920">
    <property type="match status" value="1"/>
</dbReference>
<evidence type="ECO:0000313" key="7">
    <source>
        <dbReference type="Proteomes" id="UP000321089"/>
    </source>
</evidence>
<dbReference type="SMART" id="SM00344">
    <property type="entry name" value="HTH_ASNC"/>
    <property type="match status" value="1"/>
</dbReference>
<dbReference type="PANTHER" id="PTHR43413">
    <property type="entry name" value="TRANSCRIPTIONAL REGULATOR, ASNC FAMILY"/>
    <property type="match status" value="1"/>
</dbReference>
<dbReference type="Proteomes" id="UP000321089">
    <property type="component" value="Unassembled WGS sequence"/>
</dbReference>
<dbReference type="InterPro" id="IPR050684">
    <property type="entry name" value="HTH-Siroheme_Decarb"/>
</dbReference>
<evidence type="ECO:0000313" key="5">
    <source>
        <dbReference type="EMBL" id="QMW91977.1"/>
    </source>
</evidence>
<dbReference type="EMBL" id="BKBC01000003">
    <property type="protein sequence ID" value="GEQ19805.1"/>
    <property type="molecule type" value="Genomic_DNA"/>
</dbReference>
<gene>
    <name evidence="4" type="ORF">AWN73_12805</name>
    <name evidence="2" type="ORF">CBU02nite_03110</name>
    <name evidence="5" type="ORF">FF104_13620</name>
    <name evidence="3" type="ORF">GND98_005460</name>
</gene>
<accession>A0A0A6PZ38</accession>
<dbReference type="GeneID" id="92945233"/>
<dbReference type="PANTHER" id="PTHR43413:SF7">
    <property type="entry name" value="HTH-TYPE TRANSCRIPTIONAL REGULATOR PTR2"/>
    <property type="match status" value="1"/>
</dbReference>
<dbReference type="OrthoDB" id="66249at2"/>
<reference evidence="3 8" key="4">
    <citation type="submission" date="2020-01" db="EMBL/GenBank/DDBJ databases">
        <title>Genome sequence of a 1,3-propanediol producer, Clostridium butyricum S3.</title>
        <authorList>
            <person name="Zhou J."/>
        </authorList>
    </citation>
    <scope>NUCLEOTIDE SEQUENCE [LARGE SCALE GENOMIC DNA]</scope>
    <source>
        <strain evidence="3 8">S3</strain>
    </source>
</reference>
<dbReference type="SUPFAM" id="SSF54909">
    <property type="entry name" value="Dimeric alpha+beta barrel"/>
    <property type="match status" value="1"/>
</dbReference>
<evidence type="ECO:0000313" key="6">
    <source>
        <dbReference type="Proteomes" id="UP000238081"/>
    </source>
</evidence>
<dbReference type="EMBL" id="WOFV02000011">
    <property type="protein sequence ID" value="NAS17330.1"/>
    <property type="molecule type" value="Genomic_DNA"/>
</dbReference>
<organism evidence="4 6">
    <name type="scientific">Clostridium butyricum</name>
    <dbReference type="NCBI Taxonomy" id="1492"/>
    <lineage>
        <taxon>Bacteria</taxon>
        <taxon>Bacillati</taxon>
        <taxon>Bacillota</taxon>
        <taxon>Clostridia</taxon>
        <taxon>Eubacteriales</taxon>
        <taxon>Clostridiaceae</taxon>
        <taxon>Clostridium</taxon>
    </lineage>
</organism>
<reference evidence="5 9" key="2">
    <citation type="submission" date="2019-05" db="EMBL/GenBank/DDBJ databases">
        <authorList>
            <person name="Schori C."/>
            <person name="Ahrens C."/>
        </authorList>
    </citation>
    <scope>NUCLEOTIDE SEQUENCE [LARGE SCALE GENOMIC DNA]</scope>
    <source>
        <strain evidence="5 9">DSM 10702</strain>
    </source>
</reference>
<dbReference type="Pfam" id="PF01037">
    <property type="entry name" value="AsnC_trans_reg"/>
    <property type="match status" value="1"/>
</dbReference>
<dbReference type="EMBL" id="CP040626">
    <property type="protein sequence ID" value="QMW91977.1"/>
    <property type="molecule type" value="Genomic_DNA"/>
</dbReference>
<dbReference type="Proteomes" id="UP000515243">
    <property type="component" value="Chromosome 1"/>
</dbReference>